<keyword evidence="1" id="KW-0472">Membrane</keyword>
<keyword evidence="1" id="KW-1133">Transmembrane helix</keyword>
<keyword evidence="3" id="KW-1185">Reference proteome</keyword>
<evidence type="ECO:0000256" key="1">
    <source>
        <dbReference type="SAM" id="Phobius"/>
    </source>
</evidence>
<evidence type="ECO:0000313" key="2">
    <source>
        <dbReference type="EMBL" id="RNL19445.1"/>
    </source>
</evidence>
<protein>
    <recommendedName>
        <fullName evidence="4">Tetratricopeptide repeat protein</fullName>
    </recommendedName>
</protein>
<feature type="transmembrane region" description="Helical" evidence="1">
    <location>
        <begin position="28"/>
        <end position="45"/>
    </location>
</feature>
<accession>A0A3N0AEE0</accession>
<keyword evidence="1" id="KW-0812">Transmembrane</keyword>
<dbReference type="OrthoDB" id="3181899at2"/>
<reference evidence="3" key="1">
    <citation type="submission" date="2018-05" db="EMBL/GenBank/DDBJ databases">
        <title>Genome Sequencing of selected type strains of the family Eggerthellaceae.</title>
        <authorList>
            <person name="Danylec N."/>
            <person name="Stoll D.A."/>
            <person name="Doetsch A."/>
            <person name="Huch M."/>
        </authorList>
    </citation>
    <scope>NUCLEOTIDE SEQUENCE [LARGE SCALE GENOMIC DNA]</scope>
    <source>
        <strain evidence="3">DSM 17537</strain>
    </source>
</reference>
<evidence type="ECO:0008006" key="4">
    <source>
        <dbReference type="Google" id="ProtNLM"/>
    </source>
</evidence>
<dbReference type="EMBL" id="QICB01000005">
    <property type="protein sequence ID" value="RNL19445.1"/>
    <property type="molecule type" value="Genomic_DNA"/>
</dbReference>
<evidence type="ECO:0000313" key="3">
    <source>
        <dbReference type="Proteomes" id="UP000267368"/>
    </source>
</evidence>
<sequence length="277" mass="30724">MNIRSRYFNQAAQQVLADYFSWLRKTRALAIFAAVVLGAAAIVFVFIGSMAAYFVCLAAILIIAWLLRSKIGRRFRSLLDILGSDCDAEKYREVIEGIARRDTRQRSKGTCLTELALAHYHAGRPVDALQLLSQVSFKSPKNILWIRTFNVEAIARNAAGDIAGRDVALGRIAAFREGASVNSPKRAVVDDILLGLNVQFRAPEQWGPADLDYMRKSAATADSRLTWVSWEVCEAEYHLTHGNAQEAAALLDKVSEGPLTPRAAANIERLRTRLYAD</sequence>
<dbReference type="RefSeq" id="WP_123198438.1">
    <property type="nucleotide sequence ID" value="NZ_QICB01000005.1"/>
</dbReference>
<dbReference type="AlphaFoldDB" id="A0A3N0AEE0"/>
<feature type="transmembrane region" description="Helical" evidence="1">
    <location>
        <begin position="51"/>
        <end position="67"/>
    </location>
</feature>
<dbReference type="Proteomes" id="UP000267368">
    <property type="component" value="Unassembled WGS sequence"/>
</dbReference>
<comment type="caution">
    <text evidence="2">The sequence shown here is derived from an EMBL/GenBank/DDBJ whole genome shotgun (WGS) entry which is preliminary data.</text>
</comment>
<name>A0A3N0AEE0_9ACTN</name>
<gene>
    <name evidence="2" type="ORF">DMP07_07025</name>
</gene>
<organism evidence="2 3">
    <name type="scientific">Slackia faecicanis</name>
    <dbReference type="NCBI Taxonomy" id="255723"/>
    <lineage>
        <taxon>Bacteria</taxon>
        <taxon>Bacillati</taxon>
        <taxon>Actinomycetota</taxon>
        <taxon>Coriobacteriia</taxon>
        <taxon>Eggerthellales</taxon>
        <taxon>Eggerthellaceae</taxon>
        <taxon>Slackia</taxon>
    </lineage>
</organism>
<proteinExistence type="predicted"/>